<dbReference type="EMBL" id="DS547835">
    <property type="protein sequence ID" value="EDR30110.1"/>
    <property type="molecule type" value="Genomic_DNA"/>
</dbReference>
<evidence type="ECO:0000313" key="2">
    <source>
        <dbReference type="Proteomes" id="UP000008076"/>
    </source>
</evidence>
<keyword evidence="2" id="KW-1185">Reference proteome</keyword>
<accession>B0E5S4</accession>
<dbReference type="VEuPathDB" id="AmoebaDB:EDI_322420"/>
<proteinExistence type="predicted"/>
<name>B0E5S4_ENTDS</name>
<dbReference type="InterPro" id="IPR052766">
    <property type="entry name" value="S41A_metabolite_peptidase"/>
</dbReference>
<reference evidence="2" key="1">
    <citation type="submission" date="2007-12" db="EMBL/GenBank/DDBJ databases">
        <title>Annotation of Entamoeba dispar SAW760.</title>
        <authorList>
            <person name="Lorenzi H."/>
            <person name="Inman J."/>
            <person name="Schobel S."/>
            <person name="Amedeo P."/>
            <person name="Caler E."/>
        </authorList>
    </citation>
    <scope>NUCLEOTIDE SEQUENCE [LARGE SCALE GENOMIC DNA]</scope>
    <source>
        <strain evidence="2">ATCC PRA-260 / SAW760</strain>
    </source>
</reference>
<gene>
    <name evidence="1" type="ORF">EDI_322420</name>
</gene>
<dbReference type="AlphaFoldDB" id="B0E5S4"/>
<dbReference type="KEGG" id="edi:EDI_322420"/>
<dbReference type="OrthoDB" id="27214at2759"/>
<dbReference type="PANTHER" id="PTHR37049:SF4">
    <property type="entry name" value="RHODANESE DOMAIN-CONTAINING PROTEIN"/>
    <property type="match status" value="1"/>
</dbReference>
<dbReference type="GeneID" id="5878635"/>
<dbReference type="Proteomes" id="UP000008076">
    <property type="component" value="Unassembled WGS sequence"/>
</dbReference>
<evidence type="ECO:0000313" key="1">
    <source>
        <dbReference type="EMBL" id="EDR30110.1"/>
    </source>
</evidence>
<organism evidence="2">
    <name type="scientific">Entamoeba dispar (strain ATCC PRA-260 / SAW760)</name>
    <dbReference type="NCBI Taxonomy" id="370354"/>
    <lineage>
        <taxon>Eukaryota</taxon>
        <taxon>Amoebozoa</taxon>
        <taxon>Evosea</taxon>
        <taxon>Archamoebae</taxon>
        <taxon>Mastigamoebida</taxon>
        <taxon>Entamoebidae</taxon>
        <taxon>Entamoeba</taxon>
    </lineage>
</organism>
<sequence>MYLFQRNSVGEFPINEVKEIVDNQNIPVKTINREDPFNIIRELGKKYFALKCSHAQFTDSKSKITFGTFDSLPLSKEYLNTPITIKWKNEEKVTVNYKIIKLNESECSRRY</sequence>
<dbReference type="PANTHER" id="PTHR37049">
    <property type="entry name" value="PEPTIDASE S41 FAMILY PROTEIN"/>
    <property type="match status" value="1"/>
</dbReference>
<dbReference type="RefSeq" id="XP_001733748.1">
    <property type="nucleotide sequence ID" value="XM_001733696.1"/>
</dbReference>
<protein>
    <submittedName>
        <fullName evidence="1">Uncharacterized protein</fullName>
    </submittedName>
</protein>